<feature type="domain" description="Retrovirus-related Pol polyprotein from transposon TNT 1-94-like beta-barrel" evidence="2">
    <location>
        <begin position="1"/>
        <end position="62"/>
    </location>
</feature>
<evidence type="ECO:0000313" key="4">
    <source>
        <dbReference type="Proteomes" id="UP001642360"/>
    </source>
</evidence>
<gene>
    <name evidence="3" type="ORF">ILEXP_LOCUS5350</name>
</gene>
<accession>A0ABC8R5R8</accession>
<dbReference type="InterPro" id="IPR054722">
    <property type="entry name" value="PolX-like_BBD"/>
</dbReference>
<proteinExistence type="predicted"/>
<dbReference type="Pfam" id="PF22936">
    <property type="entry name" value="Pol_BBD"/>
    <property type="match status" value="1"/>
</dbReference>
<organism evidence="3 4">
    <name type="scientific">Ilex paraguariensis</name>
    <name type="common">yerba mate</name>
    <dbReference type="NCBI Taxonomy" id="185542"/>
    <lineage>
        <taxon>Eukaryota</taxon>
        <taxon>Viridiplantae</taxon>
        <taxon>Streptophyta</taxon>
        <taxon>Embryophyta</taxon>
        <taxon>Tracheophyta</taxon>
        <taxon>Spermatophyta</taxon>
        <taxon>Magnoliopsida</taxon>
        <taxon>eudicotyledons</taxon>
        <taxon>Gunneridae</taxon>
        <taxon>Pentapetalae</taxon>
        <taxon>asterids</taxon>
        <taxon>campanulids</taxon>
        <taxon>Aquifoliales</taxon>
        <taxon>Aquifoliaceae</taxon>
        <taxon>Ilex</taxon>
    </lineage>
</organism>
<dbReference type="AlphaFoldDB" id="A0ABC8R5R8"/>
<keyword evidence="1" id="KW-0812">Transmembrane</keyword>
<name>A0ABC8R5R8_9AQUA</name>
<dbReference type="Proteomes" id="UP001642360">
    <property type="component" value="Unassembled WGS sequence"/>
</dbReference>
<evidence type="ECO:0000313" key="3">
    <source>
        <dbReference type="EMBL" id="CAK9138249.1"/>
    </source>
</evidence>
<keyword evidence="1" id="KW-1133">Transmembrane helix</keyword>
<comment type="caution">
    <text evidence="3">The sequence shown here is derived from an EMBL/GenBank/DDBJ whole genome shotgun (WGS) entry which is preliminary data.</text>
</comment>
<keyword evidence="4" id="KW-1185">Reference proteome</keyword>
<evidence type="ECO:0000256" key="1">
    <source>
        <dbReference type="SAM" id="Phobius"/>
    </source>
</evidence>
<reference evidence="3 4" key="1">
    <citation type="submission" date="2024-02" db="EMBL/GenBank/DDBJ databases">
        <authorList>
            <person name="Vignale AGUSTIN F."/>
            <person name="Sosa J E."/>
            <person name="Modenutti C."/>
        </authorList>
    </citation>
    <scope>NUCLEOTIDE SEQUENCE [LARGE SCALE GENOMIC DNA]</scope>
</reference>
<dbReference type="EMBL" id="CAUOFW020000870">
    <property type="protein sequence ID" value="CAK9138249.1"/>
    <property type="molecule type" value="Genomic_DNA"/>
</dbReference>
<keyword evidence="1" id="KW-0472">Membrane</keyword>
<protein>
    <recommendedName>
        <fullName evidence="2">Retrovirus-related Pol polyprotein from transposon TNT 1-94-like beta-barrel domain-containing protein</fullName>
    </recommendedName>
</protein>
<feature type="transmembrane region" description="Helical" evidence="1">
    <location>
        <begin position="27"/>
        <end position="49"/>
    </location>
</feature>
<evidence type="ECO:0000259" key="2">
    <source>
        <dbReference type="Pfam" id="PF22936"/>
    </source>
</evidence>
<sequence>MISDSSLFVSIISPPSVSVFTANGSQMSLASVGTIISSNLILLDVYYILQLTFNLISINQLFDFEFLVHFSSSNCIMQDPQSKKLIGMGQVIKREGYMC</sequence>